<name>M0DVC2_9EURY</name>
<sequence length="105" mass="11652">MTKTRRSLLNKALSRIVAGLWSVVILVVALPLAIALWMAWMVISIPGSIIFDTTLFRWSGGAPGFAFASETFTWFQSNANHALFGSGSSVQWTADYQVDRWERGV</sequence>
<accession>M0DVC2</accession>
<organism evidence="2 3">
    <name type="scientific">Halorubrum saccharovorum DSM 1137</name>
    <dbReference type="NCBI Taxonomy" id="1227484"/>
    <lineage>
        <taxon>Archaea</taxon>
        <taxon>Methanobacteriati</taxon>
        <taxon>Methanobacteriota</taxon>
        <taxon>Stenosarchaea group</taxon>
        <taxon>Halobacteria</taxon>
        <taxon>Halobacteriales</taxon>
        <taxon>Haloferacaceae</taxon>
        <taxon>Halorubrum</taxon>
    </lineage>
</organism>
<keyword evidence="1" id="KW-1133">Transmembrane helix</keyword>
<dbReference type="AlphaFoldDB" id="M0DVC2"/>
<feature type="transmembrane region" description="Helical" evidence="1">
    <location>
        <begin position="12"/>
        <end position="40"/>
    </location>
</feature>
<proteinExistence type="predicted"/>
<dbReference type="EMBL" id="AOJE01000051">
    <property type="protein sequence ID" value="ELZ38778.1"/>
    <property type="molecule type" value="Genomic_DNA"/>
</dbReference>
<protein>
    <submittedName>
        <fullName evidence="2">Uncharacterized protein</fullName>
    </submittedName>
</protein>
<dbReference type="Proteomes" id="UP000011514">
    <property type="component" value="Unassembled WGS sequence"/>
</dbReference>
<keyword evidence="1" id="KW-0812">Transmembrane</keyword>
<reference evidence="2 3" key="1">
    <citation type="journal article" date="2014" name="PLoS Genet.">
        <title>Phylogenetically driven sequencing of extremely halophilic archaea reveals strategies for static and dynamic osmo-response.</title>
        <authorList>
            <person name="Becker E.A."/>
            <person name="Seitzer P.M."/>
            <person name="Tritt A."/>
            <person name="Larsen D."/>
            <person name="Krusor M."/>
            <person name="Yao A.I."/>
            <person name="Wu D."/>
            <person name="Madern D."/>
            <person name="Eisen J.A."/>
            <person name="Darling A.E."/>
            <person name="Facciotti M.T."/>
        </authorList>
    </citation>
    <scope>NUCLEOTIDE SEQUENCE [LARGE SCALE GENOMIC DNA]</scope>
    <source>
        <strain evidence="2 3">DSM 1137</strain>
    </source>
</reference>
<evidence type="ECO:0000313" key="2">
    <source>
        <dbReference type="EMBL" id="ELZ38778.1"/>
    </source>
</evidence>
<keyword evidence="3" id="KW-1185">Reference proteome</keyword>
<dbReference type="STRING" id="1227484.C471_09415"/>
<gene>
    <name evidence="2" type="ORF">C471_09415</name>
</gene>
<keyword evidence="1" id="KW-0472">Membrane</keyword>
<evidence type="ECO:0000313" key="3">
    <source>
        <dbReference type="Proteomes" id="UP000011514"/>
    </source>
</evidence>
<comment type="caution">
    <text evidence="2">The sequence shown here is derived from an EMBL/GenBank/DDBJ whole genome shotgun (WGS) entry which is preliminary data.</text>
</comment>
<evidence type="ECO:0000256" key="1">
    <source>
        <dbReference type="SAM" id="Phobius"/>
    </source>
</evidence>